<sequence>MVGPKALASLILSSGAVSKRYNQKDNIESTPVTGRPGNLSGVL</sequence>
<dbReference type="Proteomes" id="UP001164929">
    <property type="component" value="Chromosome 1"/>
</dbReference>
<protein>
    <submittedName>
        <fullName evidence="1">Uncharacterized protein</fullName>
    </submittedName>
</protein>
<keyword evidence="2" id="KW-1185">Reference proteome</keyword>
<evidence type="ECO:0000313" key="2">
    <source>
        <dbReference type="Proteomes" id="UP001164929"/>
    </source>
</evidence>
<name>A0AAD6RPB5_9ROSI</name>
<reference evidence="1 2" key="1">
    <citation type="journal article" date="2023" name="Mol. Ecol. Resour.">
        <title>Chromosome-level genome assembly of a triploid poplar Populus alba 'Berolinensis'.</title>
        <authorList>
            <person name="Chen S."/>
            <person name="Yu Y."/>
            <person name="Wang X."/>
            <person name="Wang S."/>
            <person name="Zhang T."/>
            <person name="Zhou Y."/>
            <person name="He R."/>
            <person name="Meng N."/>
            <person name="Wang Y."/>
            <person name="Liu W."/>
            <person name="Liu Z."/>
            <person name="Liu J."/>
            <person name="Guo Q."/>
            <person name="Huang H."/>
            <person name="Sederoff R.R."/>
            <person name="Wang G."/>
            <person name="Qu G."/>
            <person name="Chen S."/>
        </authorList>
    </citation>
    <scope>NUCLEOTIDE SEQUENCE [LARGE SCALE GENOMIC DNA]</scope>
    <source>
        <strain evidence="1">SC-2020</strain>
    </source>
</reference>
<accession>A0AAD6RPB5</accession>
<evidence type="ECO:0000313" key="1">
    <source>
        <dbReference type="EMBL" id="KAJ7012603.1"/>
    </source>
</evidence>
<proteinExistence type="predicted"/>
<dbReference type="AlphaFoldDB" id="A0AAD6RPB5"/>
<organism evidence="1 2">
    <name type="scientific">Populus alba x Populus x berolinensis</name>
    <dbReference type="NCBI Taxonomy" id="444605"/>
    <lineage>
        <taxon>Eukaryota</taxon>
        <taxon>Viridiplantae</taxon>
        <taxon>Streptophyta</taxon>
        <taxon>Embryophyta</taxon>
        <taxon>Tracheophyta</taxon>
        <taxon>Spermatophyta</taxon>
        <taxon>Magnoliopsida</taxon>
        <taxon>eudicotyledons</taxon>
        <taxon>Gunneridae</taxon>
        <taxon>Pentapetalae</taxon>
        <taxon>rosids</taxon>
        <taxon>fabids</taxon>
        <taxon>Malpighiales</taxon>
        <taxon>Salicaceae</taxon>
        <taxon>Saliceae</taxon>
        <taxon>Populus</taxon>
    </lineage>
</organism>
<dbReference type="EMBL" id="JAQIZT010000001">
    <property type="protein sequence ID" value="KAJ7012603.1"/>
    <property type="molecule type" value="Genomic_DNA"/>
</dbReference>
<comment type="caution">
    <text evidence="1">The sequence shown here is derived from an EMBL/GenBank/DDBJ whole genome shotgun (WGS) entry which is preliminary data.</text>
</comment>
<gene>
    <name evidence="1" type="ORF">NC653_002606</name>
</gene>